<dbReference type="Gene3D" id="2.60.40.10">
    <property type="entry name" value="Immunoglobulins"/>
    <property type="match status" value="1"/>
</dbReference>
<feature type="chain" id="PRO_5029453922" description="Alginate lyase domain-containing protein" evidence="3">
    <location>
        <begin position="23"/>
        <end position="670"/>
    </location>
</feature>
<dbReference type="RefSeq" id="WP_160907387.1">
    <property type="nucleotide sequence ID" value="NZ_WVHS01000003.1"/>
</dbReference>
<organism evidence="5 6">
    <name type="scientific">Hufsiella ginkgonis</name>
    <dbReference type="NCBI Taxonomy" id="2695274"/>
    <lineage>
        <taxon>Bacteria</taxon>
        <taxon>Pseudomonadati</taxon>
        <taxon>Bacteroidota</taxon>
        <taxon>Sphingobacteriia</taxon>
        <taxon>Sphingobacteriales</taxon>
        <taxon>Sphingobacteriaceae</taxon>
        <taxon>Hufsiella</taxon>
    </lineage>
</organism>
<comment type="caution">
    <text evidence="5">The sequence shown here is derived from an EMBL/GenBank/DDBJ whole genome shotgun (WGS) entry which is preliminary data.</text>
</comment>
<keyword evidence="2" id="KW-0456">Lyase</keyword>
<dbReference type="EMBL" id="WVHS01000003">
    <property type="protein sequence ID" value="MXV16391.1"/>
    <property type="molecule type" value="Genomic_DNA"/>
</dbReference>
<feature type="domain" description="Alginate lyase" evidence="4">
    <location>
        <begin position="90"/>
        <end position="293"/>
    </location>
</feature>
<dbReference type="SUPFAM" id="SSF49265">
    <property type="entry name" value="Fibronectin type III"/>
    <property type="match status" value="1"/>
</dbReference>
<dbReference type="Gene3D" id="2.60.120.200">
    <property type="match status" value="1"/>
</dbReference>
<name>A0A7K1XZF6_9SPHI</name>
<keyword evidence="1 3" id="KW-0732">Signal</keyword>
<evidence type="ECO:0000259" key="4">
    <source>
        <dbReference type="Pfam" id="PF05426"/>
    </source>
</evidence>
<gene>
    <name evidence="5" type="ORF">GS398_13840</name>
</gene>
<evidence type="ECO:0000256" key="2">
    <source>
        <dbReference type="ARBA" id="ARBA00023239"/>
    </source>
</evidence>
<dbReference type="SUPFAM" id="SSF48230">
    <property type="entry name" value="Chondroitin AC/alginate lyase"/>
    <property type="match status" value="1"/>
</dbReference>
<dbReference type="InterPro" id="IPR013783">
    <property type="entry name" value="Ig-like_fold"/>
</dbReference>
<accession>A0A7K1XZF6</accession>
<evidence type="ECO:0000313" key="5">
    <source>
        <dbReference type="EMBL" id="MXV16391.1"/>
    </source>
</evidence>
<dbReference type="InterPro" id="IPR036116">
    <property type="entry name" value="FN3_sf"/>
</dbReference>
<reference evidence="5 6" key="1">
    <citation type="submission" date="2019-11" db="EMBL/GenBank/DDBJ databases">
        <title>Pedobacter sp. HMF7056 Genome sequencing and assembly.</title>
        <authorList>
            <person name="Kang H."/>
            <person name="Kim H."/>
            <person name="Joh K."/>
        </authorList>
    </citation>
    <scope>NUCLEOTIDE SEQUENCE [LARGE SCALE GENOMIC DNA]</scope>
    <source>
        <strain evidence="5 6">HMF7056</strain>
    </source>
</reference>
<dbReference type="Proteomes" id="UP000451233">
    <property type="component" value="Unassembled WGS sequence"/>
</dbReference>
<dbReference type="InterPro" id="IPR003961">
    <property type="entry name" value="FN3_dom"/>
</dbReference>
<evidence type="ECO:0000256" key="1">
    <source>
        <dbReference type="ARBA" id="ARBA00022729"/>
    </source>
</evidence>
<protein>
    <recommendedName>
        <fullName evidence="4">Alginate lyase domain-containing protein</fullName>
    </recommendedName>
</protein>
<dbReference type="GO" id="GO:0016829">
    <property type="term" value="F:lyase activity"/>
    <property type="evidence" value="ECO:0007669"/>
    <property type="project" value="UniProtKB-KW"/>
</dbReference>
<dbReference type="InterPro" id="IPR008397">
    <property type="entry name" value="Alginate_lyase_dom"/>
</dbReference>
<dbReference type="GO" id="GO:0042597">
    <property type="term" value="C:periplasmic space"/>
    <property type="evidence" value="ECO:0007669"/>
    <property type="project" value="InterPro"/>
</dbReference>
<proteinExistence type="predicted"/>
<dbReference type="Gene3D" id="1.50.10.100">
    <property type="entry name" value="Chondroitin AC/alginate lyase"/>
    <property type="match status" value="1"/>
</dbReference>
<dbReference type="CDD" id="cd00063">
    <property type="entry name" value="FN3"/>
    <property type="match status" value="1"/>
</dbReference>
<evidence type="ECO:0000256" key="3">
    <source>
        <dbReference type="SAM" id="SignalP"/>
    </source>
</evidence>
<dbReference type="InterPro" id="IPR008929">
    <property type="entry name" value="Chondroitin_lyas"/>
</dbReference>
<sequence>MKLKNPLLALFILLYGYFSAAAQEQVFVHPGLLHAKEDLERMRNAVAEKEEPVFSGFMVFKQNAVSQFTYQLKGPLPVVGRNPTVGQGDYDADANAAHQNALMWAITGDKRYAAKAIEILDAWSSVLKSVTGRDAVLMAGLGPFKMVNAAELIRYTNAGWSQAGILQAEKHFKEVIYPVVKDFAPFANGNWDAAAIKTVMSIGVFCNDRALFERALRYYVNGWGNGMLTNYVINEAGQVQESGRDQAHTQLGIALLGDCSEIAWHQGLDLYAYAGNRLLKGFEYTARYNLGNEVPFEHTLDRTGKYEHFKPSTQARGNLRAVYEQIYNHYVRRKGMAAPFTGQAAAKLRPEGPGNPGADHPGYGTLFYSRPAEHSADKPVLTPAAPGALFAEGSAEHVKLSWVASIGATSYTIKRAVKAAGPFTVIAKNIAGEGYTDKQVKSSTTYYYRVSASADGRNSADSYPAGASAGLPSPWKTAPVGAGLFAGTAQYDGAVFSLSGWGAGADSLKDAFQFTWFDLAGDGSLTVRYVPQLSSQFTRFGIMMRESLHDNAPQASLWVYPGKTDQLEAPAWHTRLLSREATGGVAKIIGQTGPLSAPAVTYGRLTGYYWLRLVRKGALITAFISYNGTKWREAGRFTTHLSGSLLAGPAIASGMKNSTTVRFDQVTIEK</sequence>
<dbReference type="AlphaFoldDB" id="A0A7K1XZF6"/>
<keyword evidence="6" id="KW-1185">Reference proteome</keyword>
<feature type="signal peptide" evidence="3">
    <location>
        <begin position="1"/>
        <end position="22"/>
    </location>
</feature>
<dbReference type="Pfam" id="PF05426">
    <property type="entry name" value="Alginate_lyase"/>
    <property type="match status" value="1"/>
</dbReference>
<evidence type="ECO:0000313" key="6">
    <source>
        <dbReference type="Proteomes" id="UP000451233"/>
    </source>
</evidence>